<dbReference type="FunCoup" id="A0A0L0H722">
    <property type="interactions" value="8"/>
</dbReference>
<dbReference type="InterPro" id="IPR024336">
    <property type="entry name" value="tRNA_splic_suSen54_N"/>
</dbReference>
<evidence type="ECO:0000256" key="1">
    <source>
        <dbReference type="ARBA" id="ARBA00005736"/>
    </source>
</evidence>
<dbReference type="OrthoDB" id="408683at2759"/>
<evidence type="ECO:0000256" key="2">
    <source>
        <dbReference type="ARBA" id="ARBA00022694"/>
    </source>
</evidence>
<evidence type="ECO:0000313" key="5">
    <source>
        <dbReference type="Proteomes" id="UP000053201"/>
    </source>
</evidence>
<dbReference type="Pfam" id="PF12928">
    <property type="entry name" value="tRNA_int_end_N2"/>
    <property type="match status" value="1"/>
</dbReference>
<dbReference type="InterPro" id="IPR024337">
    <property type="entry name" value="tRNA_splic_suSen54"/>
</dbReference>
<dbReference type="eggNOG" id="KOG4772">
    <property type="taxonomic scope" value="Eukaryota"/>
</dbReference>
<protein>
    <recommendedName>
        <fullName evidence="3">tRNA-splicing endonuclease subunit Sen54 N-terminal domain-containing protein</fullName>
    </recommendedName>
</protein>
<sequence length="368" mass="41827">MVPSCCRCRGNSDEPMTSIAECFRVLDSRRPGTARFQRTVSKGSPTHLDKAADMELEEETEAEGIDYRCLLRGNQTALVRGTKDFAPDGSERQNSALVESRNALYQVLREERRASKRTLSEAIWHHHSKTAEVTLHRGTHFQVIGTTVDKTLRLLPEEALFMLERNALTLRYLGGIVSVQHGYNLLLDDAGMSMNVYQIYAYLKRLGYIVLRSRPKPTVPQYHSPVMAVVQYARDFIIRWMRWLFGHWLSPTWPLVKLRTCRLAGDIYKQLQVVPRVSISSVSRPVSTSTLPFIVFDVYKPRTGFRKSNPGPPNFRVVAQRASDGLPDYNLLRNLFDHTEEGVQLKVGIVDGGNVSFLSLYEPKPSPF</sequence>
<keyword evidence="2" id="KW-0819">tRNA processing</keyword>
<dbReference type="GO" id="GO:0000379">
    <property type="term" value="P:tRNA-type intron splice site recognition and cleavage"/>
    <property type="evidence" value="ECO:0007669"/>
    <property type="project" value="TreeGrafter"/>
</dbReference>
<dbReference type="OMA" id="TITHWIQ"/>
<gene>
    <name evidence="4" type="ORF">SPPG_07249</name>
</gene>
<dbReference type="VEuPathDB" id="FungiDB:SPPG_07249"/>
<dbReference type="STRING" id="645134.A0A0L0H722"/>
<dbReference type="RefSeq" id="XP_016605360.1">
    <property type="nucleotide sequence ID" value="XM_016755413.1"/>
</dbReference>
<reference evidence="4 5" key="1">
    <citation type="submission" date="2009-08" db="EMBL/GenBank/DDBJ databases">
        <title>The Genome Sequence of Spizellomyces punctatus strain DAOM BR117.</title>
        <authorList>
            <consortium name="The Broad Institute Genome Sequencing Platform"/>
            <person name="Russ C."/>
            <person name="Cuomo C."/>
            <person name="Shea T."/>
            <person name="Young S.K."/>
            <person name="Zeng Q."/>
            <person name="Koehrsen M."/>
            <person name="Haas B."/>
            <person name="Borodovsky M."/>
            <person name="Guigo R."/>
            <person name="Alvarado L."/>
            <person name="Berlin A."/>
            <person name="Bochicchio J."/>
            <person name="Borenstein D."/>
            <person name="Chapman S."/>
            <person name="Chen Z."/>
            <person name="Engels R."/>
            <person name="Freedman E."/>
            <person name="Gellesch M."/>
            <person name="Goldberg J."/>
            <person name="Griggs A."/>
            <person name="Gujja S."/>
            <person name="Heiman D."/>
            <person name="Hepburn T."/>
            <person name="Howarth C."/>
            <person name="Jen D."/>
            <person name="Larson L."/>
            <person name="Lewis B."/>
            <person name="Mehta T."/>
            <person name="Park D."/>
            <person name="Pearson M."/>
            <person name="Roberts A."/>
            <person name="Saif S."/>
            <person name="Shenoy N."/>
            <person name="Sisk P."/>
            <person name="Stolte C."/>
            <person name="Sykes S."/>
            <person name="Thomson T."/>
            <person name="Walk T."/>
            <person name="White J."/>
            <person name="Yandava C."/>
            <person name="Burger G."/>
            <person name="Gray M.W."/>
            <person name="Holland P.W.H."/>
            <person name="King N."/>
            <person name="Lang F.B.F."/>
            <person name="Roger A.J."/>
            <person name="Ruiz-Trillo I."/>
            <person name="Lander E."/>
            <person name="Nusbaum C."/>
        </authorList>
    </citation>
    <scope>NUCLEOTIDE SEQUENCE [LARGE SCALE GENOMIC DNA]</scope>
    <source>
        <strain evidence="4 5">DAOM BR117</strain>
    </source>
</reference>
<accession>A0A0L0H722</accession>
<dbReference type="EMBL" id="KQ257464">
    <property type="protein sequence ID" value="KNC97320.1"/>
    <property type="molecule type" value="Genomic_DNA"/>
</dbReference>
<evidence type="ECO:0000259" key="3">
    <source>
        <dbReference type="Pfam" id="PF12928"/>
    </source>
</evidence>
<evidence type="ECO:0000313" key="4">
    <source>
        <dbReference type="EMBL" id="KNC97320.1"/>
    </source>
</evidence>
<organism evidence="4 5">
    <name type="scientific">Spizellomyces punctatus (strain DAOM BR117)</name>
    <dbReference type="NCBI Taxonomy" id="645134"/>
    <lineage>
        <taxon>Eukaryota</taxon>
        <taxon>Fungi</taxon>
        <taxon>Fungi incertae sedis</taxon>
        <taxon>Chytridiomycota</taxon>
        <taxon>Chytridiomycota incertae sedis</taxon>
        <taxon>Chytridiomycetes</taxon>
        <taxon>Spizellomycetales</taxon>
        <taxon>Spizellomycetaceae</taxon>
        <taxon>Spizellomyces</taxon>
    </lineage>
</organism>
<dbReference type="GeneID" id="27690477"/>
<dbReference type="Proteomes" id="UP000053201">
    <property type="component" value="Unassembled WGS sequence"/>
</dbReference>
<dbReference type="GO" id="GO:0000214">
    <property type="term" value="C:tRNA-intron endonuclease complex"/>
    <property type="evidence" value="ECO:0007669"/>
    <property type="project" value="TreeGrafter"/>
</dbReference>
<name>A0A0L0H722_SPIPD</name>
<dbReference type="PANTHER" id="PTHR21027:SF1">
    <property type="entry name" value="TRNA-SPLICING ENDONUCLEASE SUBUNIT SEN54"/>
    <property type="match status" value="1"/>
</dbReference>
<feature type="domain" description="tRNA-splicing endonuclease subunit Sen54 N-terminal" evidence="3">
    <location>
        <begin position="105"/>
        <end position="172"/>
    </location>
</feature>
<keyword evidence="5" id="KW-1185">Reference proteome</keyword>
<comment type="similarity">
    <text evidence="1">Belongs to the SEN54 family.</text>
</comment>
<proteinExistence type="inferred from homology"/>
<dbReference type="AlphaFoldDB" id="A0A0L0H722"/>
<dbReference type="InParanoid" id="A0A0L0H722"/>
<dbReference type="PANTHER" id="PTHR21027">
    <property type="entry name" value="TRNA-SPLICING ENDONUCLEASE SUBUNIT SEN54"/>
    <property type="match status" value="1"/>
</dbReference>